<dbReference type="Gene3D" id="1.10.10.10">
    <property type="entry name" value="Winged helix-like DNA-binding domain superfamily/Winged helix DNA-binding domain"/>
    <property type="match status" value="1"/>
</dbReference>
<reference evidence="6 7" key="1">
    <citation type="submission" date="2018-04" db="EMBL/GenBank/DDBJ databases">
        <authorList>
            <person name="Hagen T."/>
        </authorList>
    </citation>
    <scope>NUCLEOTIDE SEQUENCE [LARGE SCALE GENOMIC DNA]</scope>
    <source>
        <strain evidence="6 7">TPD7009</strain>
    </source>
</reference>
<feature type="domain" description="HTH lysR-type" evidence="5">
    <location>
        <begin position="11"/>
        <end position="68"/>
    </location>
</feature>
<evidence type="ECO:0000256" key="1">
    <source>
        <dbReference type="ARBA" id="ARBA00009437"/>
    </source>
</evidence>
<dbReference type="SUPFAM" id="SSF53850">
    <property type="entry name" value="Periplasmic binding protein-like II"/>
    <property type="match status" value="1"/>
</dbReference>
<evidence type="ECO:0000256" key="4">
    <source>
        <dbReference type="ARBA" id="ARBA00023163"/>
    </source>
</evidence>
<dbReference type="SUPFAM" id="SSF46785">
    <property type="entry name" value="Winged helix' DNA-binding domain"/>
    <property type="match status" value="1"/>
</dbReference>
<dbReference type="PANTHER" id="PTHR30419">
    <property type="entry name" value="HTH-TYPE TRANSCRIPTIONAL REGULATOR YBHD"/>
    <property type="match status" value="1"/>
</dbReference>
<dbReference type="Pfam" id="PF00126">
    <property type="entry name" value="HTH_1"/>
    <property type="match status" value="1"/>
</dbReference>
<dbReference type="GO" id="GO:0003700">
    <property type="term" value="F:DNA-binding transcription factor activity"/>
    <property type="evidence" value="ECO:0007669"/>
    <property type="project" value="InterPro"/>
</dbReference>
<evidence type="ECO:0000259" key="5">
    <source>
        <dbReference type="PROSITE" id="PS50931"/>
    </source>
</evidence>
<keyword evidence="4" id="KW-0804">Transcription</keyword>
<evidence type="ECO:0000313" key="6">
    <source>
        <dbReference type="EMBL" id="PVE50940.1"/>
    </source>
</evidence>
<keyword evidence="2" id="KW-0805">Transcription regulation</keyword>
<dbReference type="EMBL" id="QDFR01000009">
    <property type="protein sequence ID" value="PVE50940.1"/>
    <property type="molecule type" value="Genomic_DNA"/>
</dbReference>
<dbReference type="InterPro" id="IPR005119">
    <property type="entry name" value="LysR_subst-bd"/>
</dbReference>
<dbReference type="Pfam" id="PF03466">
    <property type="entry name" value="LysR_substrate"/>
    <property type="match status" value="1"/>
</dbReference>
<dbReference type="AlphaFoldDB" id="A0AA92H7S1"/>
<evidence type="ECO:0000313" key="7">
    <source>
        <dbReference type="Proteomes" id="UP000244335"/>
    </source>
</evidence>
<dbReference type="GO" id="GO:0003677">
    <property type="term" value="F:DNA binding"/>
    <property type="evidence" value="ECO:0007669"/>
    <property type="project" value="UniProtKB-KW"/>
</dbReference>
<dbReference type="InterPro" id="IPR000847">
    <property type="entry name" value="LysR_HTH_N"/>
</dbReference>
<dbReference type="InterPro" id="IPR036390">
    <property type="entry name" value="WH_DNA-bd_sf"/>
</dbReference>
<evidence type="ECO:0000256" key="2">
    <source>
        <dbReference type="ARBA" id="ARBA00023015"/>
    </source>
</evidence>
<dbReference type="InterPro" id="IPR050950">
    <property type="entry name" value="HTH-type_LysR_regulators"/>
</dbReference>
<protein>
    <submittedName>
        <fullName evidence="6">LysR family transcriptional regulator</fullName>
    </submittedName>
</protein>
<proteinExistence type="inferred from homology"/>
<dbReference type="GO" id="GO:0005829">
    <property type="term" value="C:cytosol"/>
    <property type="evidence" value="ECO:0007669"/>
    <property type="project" value="TreeGrafter"/>
</dbReference>
<keyword evidence="3" id="KW-0238">DNA-binding</keyword>
<gene>
    <name evidence="6" type="ORF">DC430_20180</name>
</gene>
<dbReference type="PROSITE" id="PS50931">
    <property type="entry name" value="HTH_LYSR"/>
    <property type="match status" value="1"/>
</dbReference>
<comment type="similarity">
    <text evidence="1">Belongs to the LysR transcriptional regulatory family.</text>
</comment>
<dbReference type="Gene3D" id="3.40.190.290">
    <property type="match status" value="1"/>
</dbReference>
<comment type="caution">
    <text evidence="6">The sequence shown here is derived from an EMBL/GenBank/DDBJ whole genome shotgun (WGS) entry which is preliminary data.</text>
</comment>
<sequence length="305" mass="33971">MDQTMRGLGRLTMRQIHLLATIDDANSLKAAAARIGMSQPRATKSLQEIEETAQQQLFIRTNRGLSATPAGQCAIRHAKVMMSQVRSFQEELRHIADGEWARLRVGTIMGAVPLVTEAVLAFTERFPSVSIEILEDTSGELLRQLDRGDLDLVIGRSSVSPTPELYDVFAFQDEILTVVANPAHPLVGRKRVTLTDFSDSRWIVYTARMPMRLSLEQEYQQAGLAFPRTLVETRSAFATMSLVQSSQNYVALLSNDVANVFAGLGIARKLSFRLHSKSQAYELITRTRTPLPPAASEFIRLLTLR</sequence>
<dbReference type="InterPro" id="IPR036388">
    <property type="entry name" value="WH-like_DNA-bd_sf"/>
</dbReference>
<name>A0AA92H7S1_RHIRH</name>
<accession>A0AA92H7S1</accession>
<dbReference type="Proteomes" id="UP000244335">
    <property type="component" value="Unassembled WGS sequence"/>
</dbReference>
<organism evidence="6 7">
    <name type="scientific">Rhizobium rhizogenes</name>
    <name type="common">Agrobacterium rhizogenes</name>
    <dbReference type="NCBI Taxonomy" id="359"/>
    <lineage>
        <taxon>Bacteria</taxon>
        <taxon>Pseudomonadati</taxon>
        <taxon>Pseudomonadota</taxon>
        <taxon>Alphaproteobacteria</taxon>
        <taxon>Hyphomicrobiales</taxon>
        <taxon>Rhizobiaceae</taxon>
        <taxon>Rhizobium/Agrobacterium group</taxon>
        <taxon>Rhizobium</taxon>
    </lineage>
</organism>
<evidence type="ECO:0000256" key="3">
    <source>
        <dbReference type="ARBA" id="ARBA00023125"/>
    </source>
</evidence>